<dbReference type="RefSeq" id="WP_035455767.1">
    <property type="nucleotide sequence ID" value="NZ_AZGA01000087.1"/>
</dbReference>
<evidence type="ECO:0000256" key="3">
    <source>
        <dbReference type="ARBA" id="ARBA00012664"/>
    </source>
</evidence>
<dbReference type="InterPro" id="IPR034964">
    <property type="entry name" value="LS"/>
</dbReference>
<sequence>MPTFQGPKNGADQRIGIVVAQFNELVTERLKAGALAELQQLGVSADNITVISVPGAFELPRAAQQMSLSGRFDGIIALGAVIRGETDHYQYVCSQTAGGLAAVSLNGPIPVMFGVLTTDTLDQAINRAGGKVGNKGRDCAAGVLEMIGLTKLLKA</sequence>
<keyword evidence="4 7" id="KW-0686">Riboflavin biosynthesis</keyword>
<dbReference type="OrthoDB" id="9809709at2"/>
<dbReference type="UniPathway" id="UPA00275">
    <property type="reaction ID" value="UER00404"/>
</dbReference>
<comment type="pathway">
    <text evidence="1 7">Cofactor biosynthesis; riboflavin biosynthesis; riboflavin from 2-hydroxy-3-oxobutyl phosphate and 5-amino-6-(D-ribitylamino)uracil: step 1/2.</text>
</comment>
<dbReference type="PANTHER" id="PTHR21058:SF0">
    <property type="entry name" value="6,7-DIMETHYL-8-RIBITYLLUMAZINE SYNTHASE"/>
    <property type="match status" value="1"/>
</dbReference>
<feature type="binding site" evidence="7">
    <location>
        <begin position="56"/>
        <end position="58"/>
    </location>
    <ligand>
        <name>5-amino-6-(D-ribitylamino)uracil</name>
        <dbReference type="ChEBI" id="CHEBI:15934"/>
    </ligand>
</feature>
<feature type="binding site" evidence="7">
    <location>
        <position position="127"/>
    </location>
    <ligand>
        <name>(2S)-2-hydroxy-3-oxobutyl phosphate</name>
        <dbReference type="ChEBI" id="CHEBI:58830"/>
    </ligand>
</feature>
<reference evidence="8 9" key="1">
    <citation type="journal article" date="2015" name="Genome Announc.">
        <title>Expanding the biotechnology potential of lactobacilli through comparative genomics of 213 strains and associated genera.</title>
        <authorList>
            <person name="Sun Z."/>
            <person name="Harris H.M."/>
            <person name="McCann A."/>
            <person name="Guo C."/>
            <person name="Argimon S."/>
            <person name="Zhang W."/>
            <person name="Yang X."/>
            <person name="Jeffery I.B."/>
            <person name="Cooney J.C."/>
            <person name="Kagawa T.F."/>
            <person name="Liu W."/>
            <person name="Song Y."/>
            <person name="Salvetti E."/>
            <person name="Wrobel A."/>
            <person name="Rasinkangas P."/>
            <person name="Parkhill J."/>
            <person name="Rea M.C."/>
            <person name="O'Sullivan O."/>
            <person name="Ritari J."/>
            <person name="Douillard F.P."/>
            <person name="Paul Ross R."/>
            <person name="Yang R."/>
            <person name="Briner A.E."/>
            <person name="Felis G.E."/>
            <person name="de Vos W.M."/>
            <person name="Barrangou R."/>
            <person name="Klaenhammer T.R."/>
            <person name="Caufield P.W."/>
            <person name="Cui Y."/>
            <person name="Zhang H."/>
            <person name="O'Toole P.W."/>
        </authorList>
    </citation>
    <scope>NUCLEOTIDE SEQUENCE [LARGE SCALE GENOMIC DNA]</scope>
    <source>
        <strain evidence="8 9">DSM 18527</strain>
    </source>
</reference>
<dbReference type="AlphaFoldDB" id="X0PUG4"/>
<dbReference type="CDD" id="cd09209">
    <property type="entry name" value="Lumazine_synthase-I"/>
    <property type="match status" value="1"/>
</dbReference>
<dbReference type="Pfam" id="PF00885">
    <property type="entry name" value="DMRL_synthase"/>
    <property type="match status" value="1"/>
</dbReference>
<dbReference type="PANTHER" id="PTHR21058">
    <property type="entry name" value="6,7-DIMETHYL-8-RIBITYLLUMAZINE SYNTHASE DMRL SYNTHASE LUMAZINE SYNTHASE"/>
    <property type="match status" value="1"/>
</dbReference>
<evidence type="ECO:0000313" key="9">
    <source>
        <dbReference type="Proteomes" id="UP000051236"/>
    </source>
</evidence>
<dbReference type="NCBIfam" id="TIGR00114">
    <property type="entry name" value="lumazine-synth"/>
    <property type="match status" value="1"/>
</dbReference>
<keyword evidence="5 7" id="KW-0808">Transferase</keyword>
<evidence type="ECO:0000256" key="5">
    <source>
        <dbReference type="ARBA" id="ARBA00022679"/>
    </source>
</evidence>
<evidence type="ECO:0000313" key="8">
    <source>
        <dbReference type="EMBL" id="KRM30871.1"/>
    </source>
</evidence>
<comment type="function">
    <text evidence="7">Catalyzes the formation of 6,7-dimethyl-8-ribityllumazine by condensation of 5-amino-6-(D-ribitylamino)uracil with 3,4-dihydroxy-2-butanone 4-phosphate. This is the penultimate step in the biosynthesis of riboflavin.</text>
</comment>
<dbReference type="GO" id="GO:0009349">
    <property type="term" value="C:riboflavin synthase complex"/>
    <property type="evidence" value="ECO:0007669"/>
    <property type="project" value="UniProtKB-UniRule"/>
</dbReference>
<evidence type="ECO:0000256" key="1">
    <source>
        <dbReference type="ARBA" id="ARBA00004917"/>
    </source>
</evidence>
<dbReference type="PATRIC" id="fig|1423734.3.peg.1449"/>
<keyword evidence="9" id="KW-1185">Reference proteome</keyword>
<evidence type="ECO:0000256" key="2">
    <source>
        <dbReference type="ARBA" id="ARBA00007424"/>
    </source>
</evidence>
<feature type="active site" description="Proton donor" evidence="7">
    <location>
        <position position="88"/>
    </location>
</feature>
<name>X0PUG4_9LACO</name>
<evidence type="ECO:0000256" key="4">
    <source>
        <dbReference type="ARBA" id="ARBA00022619"/>
    </source>
</evidence>
<proteinExistence type="inferred from homology"/>
<feature type="binding site" evidence="7">
    <location>
        <begin position="85"/>
        <end position="86"/>
    </location>
    <ligand>
        <name>(2S)-2-hydroxy-3-oxobutyl phosphate</name>
        <dbReference type="ChEBI" id="CHEBI:58830"/>
    </ligand>
</feature>
<dbReference type="EMBL" id="AZGA01000087">
    <property type="protein sequence ID" value="KRM30871.1"/>
    <property type="molecule type" value="Genomic_DNA"/>
</dbReference>
<organism evidence="8 9">
    <name type="scientific">Agrilactobacillus composti DSM 18527 = JCM 14202</name>
    <dbReference type="NCBI Taxonomy" id="1423734"/>
    <lineage>
        <taxon>Bacteria</taxon>
        <taxon>Bacillati</taxon>
        <taxon>Bacillota</taxon>
        <taxon>Bacilli</taxon>
        <taxon>Lactobacillales</taxon>
        <taxon>Lactobacillaceae</taxon>
        <taxon>Agrilactobacillus</taxon>
    </lineage>
</organism>
<dbReference type="GO" id="GO:0009231">
    <property type="term" value="P:riboflavin biosynthetic process"/>
    <property type="evidence" value="ECO:0007669"/>
    <property type="project" value="UniProtKB-UniRule"/>
</dbReference>
<dbReference type="HAMAP" id="MF_00178">
    <property type="entry name" value="Lumazine_synth"/>
    <property type="match status" value="1"/>
</dbReference>
<evidence type="ECO:0000256" key="7">
    <source>
        <dbReference type="HAMAP-Rule" id="MF_00178"/>
    </source>
</evidence>
<dbReference type="Proteomes" id="UP000051236">
    <property type="component" value="Unassembled WGS sequence"/>
</dbReference>
<dbReference type="eggNOG" id="COG0054">
    <property type="taxonomic scope" value="Bacteria"/>
</dbReference>
<gene>
    <name evidence="7" type="primary">ribH</name>
    <name evidence="8" type="ORF">FC83_GL001432</name>
</gene>
<protein>
    <recommendedName>
        <fullName evidence="3 7">6,7-dimethyl-8-ribityllumazine synthase</fullName>
        <shortName evidence="7">DMRL synthase</shortName>
        <shortName evidence="7">LS</shortName>
        <shortName evidence="7">Lumazine synthase</shortName>
        <ecNumber evidence="3 7">2.5.1.78</ecNumber>
    </recommendedName>
</protein>
<comment type="catalytic activity">
    <reaction evidence="6 7">
        <text>(2S)-2-hydroxy-3-oxobutyl phosphate + 5-amino-6-(D-ribitylamino)uracil = 6,7-dimethyl-8-(1-D-ribityl)lumazine + phosphate + 2 H2O + H(+)</text>
        <dbReference type="Rhea" id="RHEA:26152"/>
        <dbReference type="ChEBI" id="CHEBI:15377"/>
        <dbReference type="ChEBI" id="CHEBI:15378"/>
        <dbReference type="ChEBI" id="CHEBI:15934"/>
        <dbReference type="ChEBI" id="CHEBI:43474"/>
        <dbReference type="ChEBI" id="CHEBI:58201"/>
        <dbReference type="ChEBI" id="CHEBI:58830"/>
        <dbReference type="EC" id="2.5.1.78"/>
    </reaction>
</comment>
<feature type="binding site" evidence="7">
    <location>
        <position position="22"/>
    </location>
    <ligand>
        <name>5-amino-6-(D-ribitylamino)uracil</name>
        <dbReference type="ChEBI" id="CHEBI:15934"/>
    </ligand>
</feature>
<feature type="binding site" evidence="7">
    <location>
        <position position="113"/>
    </location>
    <ligand>
        <name>5-amino-6-(D-ribitylamino)uracil</name>
        <dbReference type="ChEBI" id="CHEBI:15934"/>
    </ligand>
</feature>
<dbReference type="Gene3D" id="3.40.50.960">
    <property type="entry name" value="Lumazine/riboflavin synthase"/>
    <property type="match status" value="1"/>
</dbReference>
<dbReference type="GO" id="GO:0005829">
    <property type="term" value="C:cytosol"/>
    <property type="evidence" value="ECO:0007669"/>
    <property type="project" value="TreeGrafter"/>
</dbReference>
<accession>X0PUG4</accession>
<dbReference type="InterPro" id="IPR036467">
    <property type="entry name" value="LS/RS_sf"/>
</dbReference>
<dbReference type="SUPFAM" id="SSF52121">
    <property type="entry name" value="Lumazine synthase"/>
    <property type="match status" value="1"/>
</dbReference>
<dbReference type="STRING" id="1423734.FC83_GL001432"/>
<comment type="caution">
    <text evidence="8">The sequence shown here is derived from an EMBL/GenBank/DDBJ whole genome shotgun (WGS) entry which is preliminary data.</text>
</comment>
<dbReference type="InterPro" id="IPR002180">
    <property type="entry name" value="LS/RS"/>
</dbReference>
<dbReference type="EC" id="2.5.1.78" evidence="3 7"/>
<evidence type="ECO:0000256" key="6">
    <source>
        <dbReference type="ARBA" id="ARBA00048785"/>
    </source>
</evidence>
<dbReference type="GO" id="GO:0000906">
    <property type="term" value="F:6,7-dimethyl-8-ribityllumazine synthase activity"/>
    <property type="evidence" value="ECO:0007669"/>
    <property type="project" value="UniProtKB-UniRule"/>
</dbReference>
<comment type="similarity">
    <text evidence="2 7">Belongs to the DMRL synthase family.</text>
</comment>
<feature type="binding site" evidence="7">
    <location>
        <begin position="80"/>
        <end position="82"/>
    </location>
    <ligand>
        <name>5-amino-6-(D-ribitylamino)uracil</name>
        <dbReference type="ChEBI" id="CHEBI:15934"/>
    </ligand>
</feature>